<organism evidence="1 2">
    <name type="scientific">Rattus norvegicus</name>
    <name type="common">Rat</name>
    <dbReference type="NCBI Taxonomy" id="10116"/>
    <lineage>
        <taxon>Eukaryota</taxon>
        <taxon>Metazoa</taxon>
        <taxon>Chordata</taxon>
        <taxon>Craniata</taxon>
        <taxon>Vertebrata</taxon>
        <taxon>Euteleostomi</taxon>
        <taxon>Mammalia</taxon>
        <taxon>Eutheria</taxon>
        <taxon>Euarchontoglires</taxon>
        <taxon>Glires</taxon>
        <taxon>Rodentia</taxon>
        <taxon>Myomorpha</taxon>
        <taxon>Muroidea</taxon>
        <taxon>Muridae</taxon>
        <taxon>Murinae</taxon>
        <taxon>Rattus</taxon>
    </lineage>
</organism>
<name>A6IVQ7_RAT</name>
<dbReference type="EMBL" id="CH473970">
    <property type="protein sequence ID" value="EDM09165.1"/>
    <property type="molecule type" value="Genomic_DNA"/>
</dbReference>
<dbReference type="AlphaFoldDB" id="A6IVQ7"/>
<proteinExistence type="predicted"/>
<sequence>MPIRHDAKLFPRLFGTNKTLDAP</sequence>
<feature type="non-terminal residue" evidence="1">
    <location>
        <position position="23"/>
    </location>
</feature>
<protein>
    <submittedName>
        <fullName evidence="1">RCG43289</fullName>
    </submittedName>
</protein>
<reference evidence="1 2" key="1">
    <citation type="submission" date="2005-09" db="EMBL/GenBank/DDBJ databases">
        <authorList>
            <person name="Mural R.J."/>
            <person name="Li P.W."/>
            <person name="Adams M.D."/>
            <person name="Amanatides P.G."/>
            <person name="Baden-Tillson H."/>
            <person name="Barnstead M."/>
            <person name="Chin S.H."/>
            <person name="Dew I."/>
            <person name="Evans C.A."/>
            <person name="Ferriera S."/>
            <person name="Flanigan M."/>
            <person name="Fosler C."/>
            <person name="Glodek A."/>
            <person name="Gu Z."/>
            <person name="Holt R.A."/>
            <person name="Jennings D."/>
            <person name="Kraft C.L."/>
            <person name="Lu F."/>
            <person name="Nguyen T."/>
            <person name="Nusskern D.R."/>
            <person name="Pfannkoch C.M."/>
            <person name="Sitter C."/>
            <person name="Sutton G.G."/>
            <person name="Venter J.C."/>
            <person name="Wang Z."/>
            <person name="Woodage T."/>
            <person name="Zheng X.H."/>
            <person name="Zhong F."/>
        </authorList>
    </citation>
    <scope>NUCLEOTIDE SEQUENCE [LARGE SCALE GENOMIC DNA]</scope>
    <source>
        <strain>BN</strain>
        <strain evidence="2">Sprague-Dawley</strain>
    </source>
</reference>
<dbReference type="Proteomes" id="UP000234681">
    <property type="component" value="Chromosome 16"/>
</dbReference>
<accession>A6IVQ7</accession>
<evidence type="ECO:0000313" key="2">
    <source>
        <dbReference type="Proteomes" id="UP000234681"/>
    </source>
</evidence>
<evidence type="ECO:0000313" key="1">
    <source>
        <dbReference type="EMBL" id="EDM09165.1"/>
    </source>
</evidence>
<gene>
    <name evidence="1" type="ORF">rCG_43289</name>
</gene>